<dbReference type="EMBL" id="NIBG01000003">
    <property type="protein sequence ID" value="PAB60243.1"/>
    <property type="molecule type" value="Genomic_DNA"/>
</dbReference>
<organism evidence="1 2">
    <name type="scientific">Anaeromicrobium sediminis</name>
    <dbReference type="NCBI Taxonomy" id="1478221"/>
    <lineage>
        <taxon>Bacteria</taxon>
        <taxon>Bacillati</taxon>
        <taxon>Bacillota</taxon>
        <taxon>Clostridia</taxon>
        <taxon>Peptostreptococcales</taxon>
        <taxon>Thermotaleaceae</taxon>
        <taxon>Anaeromicrobium</taxon>
    </lineage>
</organism>
<dbReference type="OrthoDB" id="2052577at2"/>
<evidence type="ECO:0000313" key="1">
    <source>
        <dbReference type="EMBL" id="PAB60243.1"/>
    </source>
</evidence>
<name>A0A267MN45_9FIRM</name>
<dbReference type="Proteomes" id="UP000216024">
    <property type="component" value="Unassembled WGS sequence"/>
</dbReference>
<evidence type="ECO:0000313" key="2">
    <source>
        <dbReference type="Proteomes" id="UP000216024"/>
    </source>
</evidence>
<dbReference type="InterPro" id="IPR027972">
    <property type="entry name" value="DUF4489"/>
</dbReference>
<dbReference type="AlphaFoldDB" id="A0A267MN45"/>
<gene>
    <name evidence="1" type="ORF">CCE28_04915</name>
</gene>
<reference evidence="1 2" key="1">
    <citation type="submission" date="2017-06" db="EMBL/GenBank/DDBJ databases">
        <title>Draft genome sequence of anaerobic fermentative bacterium Anaeromicrobium sediminis DY2726D isolated from West Pacific Ocean sediments.</title>
        <authorList>
            <person name="Zeng X."/>
        </authorList>
    </citation>
    <scope>NUCLEOTIDE SEQUENCE [LARGE SCALE GENOMIC DNA]</scope>
    <source>
        <strain evidence="1 2">DY2726D</strain>
    </source>
</reference>
<accession>A0A267MN45</accession>
<protein>
    <submittedName>
        <fullName evidence="1">Uncharacterized protein</fullName>
    </submittedName>
</protein>
<dbReference type="RefSeq" id="WP_095131575.1">
    <property type="nucleotide sequence ID" value="NZ_NIBG01000003.1"/>
</dbReference>
<dbReference type="Pfam" id="PF14879">
    <property type="entry name" value="DUF4489"/>
    <property type="match status" value="1"/>
</dbReference>
<sequence length="156" mass="17816">MSTYYNYKKKHSDKEEGTDCILTLECGKIFDPYIPSTLNDNPSNPMMPPIKLASVTVDTRSLRKAYVNIEFSSIISVVNLNADTDSTITLKFRLTRECKNKEKEILQEWEYIQSVVGEDNGNGESKKTFTVTFCECLDCFHIDCCKYIIELIQVAS</sequence>
<keyword evidence="2" id="KW-1185">Reference proteome</keyword>
<comment type="caution">
    <text evidence="1">The sequence shown here is derived from an EMBL/GenBank/DDBJ whole genome shotgun (WGS) entry which is preliminary data.</text>
</comment>
<proteinExistence type="predicted"/>